<evidence type="ECO:0000256" key="4">
    <source>
        <dbReference type="ARBA" id="ARBA00023242"/>
    </source>
</evidence>
<dbReference type="SUPFAM" id="SSF57701">
    <property type="entry name" value="Zn2/Cys6 DNA-binding domain"/>
    <property type="match status" value="1"/>
</dbReference>
<feature type="compositionally biased region" description="Low complexity" evidence="5">
    <location>
        <begin position="192"/>
        <end position="205"/>
    </location>
</feature>
<dbReference type="InterPro" id="IPR050797">
    <property type="entry name" value="Carb_Metab_Trans_Reg"/>
</dbReference>
<evidence type="ECO:0000313" key="8">
    <source>
        <dbReference type="Proteomes" id="UP001213799"/>
    </source>
</evidence>
<dbReference type="Proteomes" id="UP001213799">
    <property type="component" value="Unassembled WGS sequence"/>
</dbReference>
<dbReference type="EMBL" id="JAQJAE010000001">
    <property type="protein sequence ID" value="KAJ5616474.1"/>
    <property type="molecule type" value="Genomic_DNA"/>
</dbReference>
<dbReference type="PANTHER" id="PTHR31668">
    <property type="entry name" value="GLUCOSE TRANSPORT TRANSCRIPTION REGULATOR RGT1-RELATED-RELATED"/>
    <property type="match status" value="1"/>
</dbReference>
<feature type="domain" description="Zn(2)-C6 fungal-type" evidence="6">
    <location>
        <begin position="23"/>
        <end position="55"/>
    </location>
</feature>
<dbReference type="InterPro" id="IPR001138">
    <property type="entry name" value="Zn2Cys6_DnaBD"/>
</dbReference>
<feature type="region of interest" description="Disordered" evidence="5">
    <location>
        <begin position="178"/>
        <end position="214"/>
    </location>
</feature>
<feature type="region of interest" description="Disordered" evidence="5">
    <location>
        <begin position="64"/>
        <end position="115"/>
    </location>
</feature>
<keyword evidence="2" id="KW-0238">DNA-binding</keyword>
<dbReference type="PROSITE" id="PS50048">
    <property type="entry name" value="ZN2_CY6_FUNGAL_2"/>
    <property type="match status" value="1"/>
</dbReference>
<comment type="caution">
    <text evidence="7">The sequence shown here is derived from an EMBL/GenBank/DDBJ whole genome shotgun (WGS) entry which is preliminary data.</text>
</comment>
<gene>
    <name evidence="7" type="ORF">N7537_001588</name>
</gene>
<evidence type="ECO:0000256" key="2">
    <source>
        <dbReference type="ARBA" id="ARBA00023125"/>
    </source>
</evidence>
<dbReference type="GeneID" id="81582888"/>
<accession>A0AAD6EFR1</accession>
<dbReference type="Pfam" id="PF00172">
    <property type="entry name" value="Zn_clus"/>
    <property type="match status" value="1"/>
</dbReference>
<evidence type="ECO:0000256" key="5">
    <source>
        <dbReference type="SAM" id="MobiDB-lite"/>
    </source>
</evidence>
<dbReference type="AlphaFoldDB" id="A0AAD6EFR1"/>
<evidence type="ECO:0000313" key="7">
    <source>
        <dbReference type="EMBL" id="KAJ5616474.1"/>
    </source>
</evidence>
<reference evidence="7" key="1">
    <citation type="journal article" date="2023" name="IMA Fungus">
        <title>Comparative genomic study of the Penicillium genus elucidates a diverse pangenome and 15 lateral gene transfer events.</title>
        <authorList>
            <person name="Petersen C."/>
            <person name="Sorensen T."/>
            <person name="Nielsen M.R."/>
            <person name="Sondergaard T.E."/>
            <person name="Sorensen J.L."/>
            <person name="Fitzpatrick D.A."/>
            <person name="Frisvad J.C."/>
            <person name="Nielsen K.L."/>
        </authorList>
    </citation>
    <scope>NUCLEOTIDE SEQUENCE</scope>
    <source>
        <strain evidence="7">IBT 12815</strain>
    </source>
</reference>
<dbReference type="CDD" id="cd00067">
    <property type="entry name" value="GAL4"/>
    <property type="match status" value="1"/>
</dbReference>
<dbReference type="GO" id="GO:0000981">
    <property type="term" value="F:DNA-binding transcription factor activity, RNA polymerase II-specific"/>
    <property type="evidence" value="ECO:0007669"/>
    <property type="project" value="InterPro"/>
</dbReference>
<name>A0AAD6EFR1_9EURO</name>
<dbReference type="Gene3D" id="4.10.240.10">
    <property type="entry name" value="Zn(2)-C6 fungal-type DNA-binding domain"/>
    <property type="match status" value="1"/>
</dbReference>
<dbReference type="InterPro" id="IPR036864">
    <property type="entry name" value="Zn2-C6_fun-type_DNA-bd_sf"/>
</dbReference>
<keyword evidence="1" id="KW-0805">Transcription regulation</keyword>
<dbReference type="GO" id="GO:0003677">
    <property type="term" value="F:DNA binding"/>
    <property type="evidence" value="ECO:0007669"/>
    <property type="project" value="UniProtKB-KW"/>
</dbReference>
<sequence length="395" mass="44047">MASSRNNDNSKVIFAAQSHVRNACDACYKRKIRCVMSRSGGSCHNCKSRSLSCYFLPRYKSGRPRIRGPPSHNTINSATVTPPGSIMNTSLWPGTENTVPSAPARKSPPRADHQRNNDDLFVWDSHQDFAIQTEQHSYDLDQPLKFPSVLRGASLDLEEPTFPNFTNPTHRPLTNIQFEDLPDPTSPAPLDTQTSVWSTTSQQPSDRSGPRIETSKEARFATLLEYCARLQRYIMTMEEYDSTISDEGTSSTSKKIGMSDGPLREVLEDIDTSCKLMSEMCDEGTSSKSISAQVNSPPDSASICLITTVTFKVFQICNILFNGKGLRICSIKDVLLQKRLDFNITQARIVTAQIENLTQNNIHILQELLGKAVHIEERFTNQRGGNFTDKGKLCS</sequence>
<keyword evidence="3" id="KW-0804">Transcription</keyword>
<evidence type="ECO:0000256" key="1">
    <source>
        <dbReference type="ARBA" id="ARBA00023015"/>
    </source>
</evidence>
<proteinExistence type="predicted"/>
<dbReference type="SMART" id="SM00066">
    <property type="entry name" value="GAL4"/>
    <property type="match status" value="1"/>
</dbReference>
<evidence type="ECO:0000256" key="3">
    <source>
        <dbReference type="ARBA" id="ARBA00023163"/>
    </source>
</evidence>
<dbReference type="RefSeq" id="XP_056757641.1">
    <property type="nucleotide sequence ID" value="XM_056892646.1"/>
</dbReference>
<protein>
    <recommendedName>
        <fullName evidence="6">Zn(2)-C6 fungal-type domain-containing protein</fullName>
    </recommendedName>
</protein>
<dbReference type="GO" id="GO:0008270">
    <property type="term" value="F:zinc ion binding"/>
    <property type="evidence" value="ECO:0007669"/>
    <property type="project" value="InterPro"/>
</dbReference>
<evidence type="ECO:0000259" key="6">
    <source>
        <dbReference type="PROSITE" id="PS50048"/>
    </source>
</evidence>
<keyword evidence="4" id="KW-0539">Nucleus</keyword>
<feature type="compositionally biased region" description="Polar residues" evidence="5">
    <location>
        <begin position="71"/>
        <end position="99"/>
    </location>
</feature>
<keyword evidence="8" id="KW-1185">Reference proteome</keyword>
<reference evidence="7" key="2">
    <citation type="submission" date="2023-01" db="EMBL/GenBank/DDBJ databases">
        <authorList>
            <person name="Petersen C."/>
        </authorList>
    </citation>
    <scope>NUCLEOTIDE SEQUENCE</scope>
    <source>
        <strain evidence="7">IBT 12815</strain>
    </source>
</reference>
<organism evidence="7 8">
    <name type="scientific">Penicillium hordei</name>
    <dbReference type="NCBI Taxonomy" id="40994"/>
    <lineage>
        <taxon>Eukaryota</taxon>
        <taxon>Fungi</taxon>
        <taxon>Dikarya</taxon>
        <taxon>Ascomycota</taxon>
        <taxon>Pezizomycotina</taxon>
        <taxon>Eurotiomycetes</taxon>
        <taxon>Eurotiomycetidae</taxon>
        <taxon>Eurotiales</taxon>
        <taxon>Aspergillaceae</taxon>
        <taxon>Penicillium</taxon>
    </lineage>
</organism>